<sequence length="218" mass="23391">MAGFVEEGVYGNGVAAGNGKGEVGEVSVSVSVVGDSEMGNEGGGAAGAVGALMKYVPSADTLKERAVEIWSHSRPWGEFMNTAQMKLNTNPAELKDRMMENYTYYFYNYLVVLLVLSILTILTSPLSILGGFFILVAYVYLFVMNPEPIEVAGMHLDNKAKGVMVIVLSLIILWITGAGATFTGLLFTMAVLSSIHAALRKGSSEVDFETAYEPVNNI</sequence>
<evidence type="ECO:0000256" key="5">
    <source>
        <dbReference type="RuleBase" id="RU363107"/>
    </source>
</evidence>
<reference evidence="7" key="1">
    <citation type="journal article" date="2019" name="Nat. Commun.">
        <title>Expansion of phycobilisome linker gene families in mesophilic red algae.</title>
        <authorList>
            <person name="Lee J."/>
            <person name="Kim D."/>
            <person name="Bhattacharya D."/>
            <person name="Yoon H.S."/>
        </authorList>
    </citation>
    <scope>NUCLEOTIDE SEQUENCE [LARGE SCALE GENOMIC DNA]</scope>
    <source>
        <strain evidence="7">CCMP 1328</strain>
    </source>
</reference>
<feature type="transmembrane region" description="Helical" evidence="5">
    <location>
        <begin position="165"/>
        <end position="192"/>
    </location>
</feature>
<keyword evidence="4 5" id="KW-0472">Membrane</keyword>
<proteinExistence type="inferred from homology"/>
<dbReference type="GO" id="GO:0016020">
    <property type="term" value="C:membrane"/>
    <property type="evidence" value="ECO:0007669"/>
    <property type="project" value="UniProtKB-SubCell"/>
</dbReference>
<evidence type="ECO:0000256" key="2">
    <source>
        <dbReference type="ARBA" id="ARBA00022692"/>
    </source>
</evidence>
<dbReference type="Proteomes" id="UP000324585">
    <property type="component" value="Unassembled WGS sequence"/>
</dbReference>
<dbReference type="PANTHER" id="PTHR19317:SF0">
    <property type="entry name" value="PRENYLATED RAB ACCEPTOR PROTEIN 1"/>
    <property type="match status" value="1"/>
</dbReference>
<keyword evidence="7" id="KW-1185">Reference proteome</keyword>
<name>A0A5J4YRC9_PORPP</name>
<dbReference type="OMA" id="FRVNYTF"/>
<dbReference type="EMBL" id="VRMN01000005">
    <property type="protein sequence ID" value="KAA8494039.1"/>
    <property type="molecule type" value="Genomic_DNA"/>
</dbReference>
<feature type="transmembrane region" description="Helical" evidence="5">
    <location>
        <begin position="104"/>
        <end position="122"/>
    </location>
</feature>
<evidence type="ECO:0000313" key="7">
    <source>
        <dbReference type="Proteomes" id="UP000324585"/>
    </source>
</evidence>
<dbReference type="Pfam" id="PF03208">
    <property type="entry name" value="PRA1"/>
    <property type="match status" value="1"/>
</dbReference>
<gene>
    <name evidence="6" type="ORF">FVE85_4014</name>
</gene>
<accession>A0A5J4YRC9</accession>
<keyword evidence="2 5" id="KW-0812">Transmembrane</keyword>
<comment type="caution">
    <text evidence="6">The sequence shown here is derived from an EMBL/GenBank/DDBJ whole genome shotgun (WGS) entry which is preliminary data.</text>
</comment>
<evidence type="ECO:0000313" key="6">
    <source>
        <dbReference type="EMBL" id="KAA8494039.1"/>
    </source>
</evidence>
<evidence type="ECO:0000256" key="3">
    <source>
        <dbReference type="ARBA" id="ARBA00022989"/>
    </source>
</evidence>
<comment type="subcellular location">
    <subcellularLocation>
        <location evidence="1 5">Membrane</location>
        <topology evidence="1 5">Multi-pass membrane protein</topology>
    </subcellularLocation>
</comment>
<dbReference type="GO" id="GO:0005794">
    <property type="term" value="C:Golgi apparatus"/>
    <property type="evidence" value="ECO:0007669"/>
    <property type="project" value="TreeGrafter"/>
</dbReference>
<evidence type="ECO:0000256" key="4">
    <source>
        <dbReference type="ARBA" id="ARBA00023136"/>
    </source>
</evidence>
<dbReference type="PANTHER" id="PTHR19317">
    <property type="entry name" value="PRENYLATED RAB ACCEPTOR 1-RELATED"/>
    <property type="match status" value="1"/>
</dbReference>
<comment type="similarity">
    <text evidence="5">Belongs to the PRA1 family.</text>
</comment>
<dbReference type="AlphaFoldDB" id="A0A5J4YRC9"/>
<evidence type="ECO:0000256" key="1">
    <source>
        <dbReference type="ARBA" id="ARBA00004141"/>
    </source>
</evidence>
<organism evidence="6 7">
    <name type="scientific">Porphyridium purpureum</name>
    <name type="common">Red alga</name>
    <name type="synonym">Porphyridium cruentum</name>
    <dbReference type="NCBI Taxonomy" id="35688"/>
    <lineage>
        <taxon>Eukaryota</taxon>
        <taxon>Rhodophyta</taxon>
        <taxon>Bangiophyceae</taxon>
        <taxon>Porphyridiales</taxon>
        <taxon>Porphyridiaceae</taxon>
        <taxon>Porphyridium</taxon>
    </lineage>
</organism>
<dbReference type="InterPro" id="IPR004895">
    <property type="entry name" value="Prenylated_rab_accept_PRA1"/>
</dbReference>
<dbReference type="OrthoDB" id="63113at2759"/>
<protein>
    <recommendedName>
        <fullName evidence="5">PRA1 family protein</fullName>
    </recommendedName>
</protein>
<feature type="transmembrane region" description="Helical" evidence="5">
    <location>
        <begin position="128"/>
        <end position="144"/>
    </location>
</feature>
<keyword evidence="3 5" id="KW-1133">Transmembrane helix</keyword>